<dbReference type="InterPro" id="IPR015943">
    <property type="entry name" value="WD40/YVTN_repeat-like_dom_sf"/>
</dbReference>
<keyword evidence="1" id="KW-0853">WD repeat</keyword>
<feature type="non-terminal residue" evidence="2">
    <location>
        <position position="65"/>
    </location>
</feature>
<dbReference type="InterPro" id="IPR036322">
    <property type="entry name" value="WD40_repeat_dom_sf"/>
</dbReference>
<reference evidence="2" key="1">
    <citation type="submission" date="2023-10" db="EMBL/GenBank/DDBJ databases">
        <authorList>
            <person name="Chen Y."/>
            <person name="Shah S."/>
            <person name="Dougan E. K."/>
            <person name="Thang M."/>
            <person name="Chan C."/>
        </authorList>
    </citation>
    <scope>NUCLEOTIDE SEQUENCE [LARGE SCALE GENOMIC DNA]</scope>
</reference>
<evidence type="ECO:0000313" key="3">
    <source>
        <dbReference type="Proteomes" id="UP001189429"/>
    </source>
</evidence>
<accession>A0ABN9U7P4</accession>
<keyword evidence="3" id="KW-1185">Reference proteome</keyword>
<dbReference type="Proteomes" id="UP001189429">
    <property type="component" value="Unassembled WGS sequence"/>
</dbReference>
<dbReference type="SUPFAM" id="SSF50978">
    <property type="entry name" value="WD40 repeat-like"/>
    <property type="match status" value="1"/>
</dbReference>
<gene>
    <name evidence="2" type="ORF">PCOR1329_LOCUS45974</name>
</gene>
<protein>
    <submittedName>
        <fullName evidence="2">Uncharacterized protein</fullName>
    </submittedName>
</protein>
<dbReference type="PROSITE" id="PS50082">
    <property type="entry name" value="WD_REPEATS_2"/>
    <property type="match status" value="1"/>
</dbReference>
<comment type="caution">
    <text evidence="2">The sequence shown here is derived from an EMBL/GenBank/DDBJ whole genome shotgun (WGS) entry which is preliminary data.</text>
</comment>
<dbReference type="PROSITE" id="PS50294">
    <property type="entry name" value="WD_REPEATS_REGION"/>
    <property type="match status" value="1"/>
</dbReference>
<sequence>MRRAAKEPVREMRGHAAAVESLAVLPGDILASASADGTVRLWDAARSCEPSWLWSAPGKGPLASA</sequence>
<dbReference type="InterPro" id="IPR001680">
    <property type="entry name" value="WD40_rpt"/>
</dbReference>
<proteinExistence type="predicted"/>
<dbReference type="EMBL" id="CAUYUJ010015526">
    <property type="protein sequence ID" value="CAK0855151.1"/>
    <property type="molecule type" value="Genomic_DNA"/>
</dbReference>
<feature type="repeat" description="WD" evidence="1">
    <location>
        <begin position="12"/>
        <end position="43"/>
    </location>
</feature>
<organism evidence="2 3">
    <name type="scientific">Prorocentrum cordatum</name>
    <dbReference type="NCBI Taxonomy" id="2364126"/>
    <lineage>
        <taxon>Eukaryota</taxon>
        <taxon>Sar</taxon>
        <taxon>Alveolata</taxon>
        <taxon>Dinophyceae</taxon>
        <taxon>Prorocentrales</taxon>
        <taxon>Prorocentraceae</taxon>
        <taxon>Prorocentrum</taxon>
    </lineage>
</organism>
<dbReference type="Gene3D" id="2.130.10.10">
    <property type="entry name" value="YVTN repeat-like/Quinoprotein amine dehydrogenase"/>
    <property type="match status" value="1"/>
</dbReference>
<dbReference type="Pfam" id="PF00400">
    <property type="entry name" value="WD40"/>
    <property type="match status" value="1"/>
</dbReference>
<evidence type="ECO:0000313" key="2">
    <source>
        <dbReference type="EMBL" id="CAK0855151.1"/>
    </source>
</evidence>
<name>A0ABN9U7P4_9DINO</name>
<dbReference type="SMART" id="SM00320">
    <property type="entry name" value="WD40"/>
    <property type="match status" value="1"/>
</dbReference>
<evidence type="ECO:0000256" key="1">
    <source>
        <dbReference type="PROSITE-ProRule" id="PRU00221"/>
    </source>
</evidence>